<dbReference type="InterPro" id="IPR002376">
    <property type="entry name" value="Formyl_transf_N"/>
</dbReference>
<dbReference type="InterPro" id="IPR001555">
    <property type="entry name" value="GART_AS"/>
</dbReference>
<feature type="domain" description="Formyl transferase N-terminal" evidence="6">
    <location>
        <begin position="2"/>
        <end position="175"/>
    </location>
</feature>
<dbReference type="EMBL" id="JABXYR010000002">
    <property type="protein sequence ID" value="NWO23904.1"/>
    <property type="molecule type" value="Genomic_DNA"/>
</dbReference>
<feature type="domain" description="Formyl transferase C-terminal" evidence="7">
    <location>
        <begin position="203"/>
        <end position="300"/>
    </location>
</feature>
<dbReference type="Pfam" id="PF00551">
    <property type="entry name" value="Formyl_trans_N"/>
    <property type="match status" value="1"/>
</dbReference>
<comment type="function">
    <text evidence="5">Attaches a formyl group to the free amino group of methionyl-tRNA(fMet). The formyl group appears to play a dual role in the initiator identity of N-formylmethionyl-tRNA by promoting its recognition by IF2 and preventing the misappropriation of this tRNA by the elongation apparatus.</text>
</comment>
<dbReference type="EC" id="2.1.2.9" evidence="2 5"/>
<evidence type="ECO:0000256" key="4">
    <source>
        <dbReference type="ARBA" id="ARBA00022917"/>
    </source>
</evidence>
<dbReference type="PROSITE" id="PS00373">
    <property type="entry name" value="GART"/>
    <property type="match status" value="1"/>
</dbReference>
<name>A0A7Y8VSR0_9FIRM</name>
<accession>A0A7Y8VSR0</accession>
<evidence type="ECO:0000259" key="7">
    <source>
        <dbReference type="Pfam" id="PF02911"/>
    </source>
</evidence>
<keyword evidence="9" id="KW-1185">Reference proteome</keyword>
<dbReference type="Proteomes" id="UP000526307">
    <property type="component" value="Unassembled WGS sequence"/>
</dbReference>
<dbReference type="GO" id="GO:0004479">
    <property type="term" value="F:methionyl-tRNA formyltransferase activity"/>
    <property type="evidence" value="ECO:0007669"/>
    <property type="project" value="UniProtKB-UniRule"/>
</dbReference>
<dbReference type="InterPro" id="IPR044135">
    <property type="entry name" value="Met-tRNA-FMT_C"/>
</dbReference>
<protein>
    <recommendedName>
        <fullName evidence="2 5">Methionyl-tRNA formyltransferase</fullName>
        <ecNumber evidence="2 5">2.1.2.9</ecNumber>
    </recommendedName>
</protein>
<dbReference type="PANTHER" id="PTHR11138">
    <property type="entry name" value="METHIONYL-TRNA FORMYLTRANSFERASE"/>
    <property type="match status" value="1"/>
</dbReference>
<dbReference type="RefSeq" id="WP_178978765.1">
    <property type="nucleotide sequence ID" value="NZ_CAUTAN010000010.1"/>
</dbReference>
<dbReference type="CDD" id="cd08704">
    <property type="entry name" value="Met_tRNA_FMT_C"/>
    <property type="match status" value="1"/>
</dbReference>
<evidence type="ECO:0000256" key="1">
    <source>
        <dbReference type="ARBA" id="ARBA00010699"/>
    </source>
</evidence>
<keyword evidence="4 5" id="KW-0648">Protein biosynthesis</keyword>
<comment type="catalytic activity">
    <reaction evidence="5">
        <text>L-methionyl-tRNA(fMet) + (6R)-10-formyltetrahydrofolate = N-formyl-L-methionyl-tRNA(fMet) + (6S)-5,6,7,8-tetrahydrofolate + H(+)</text>
        <dbReference type="Rhea" id="RHEA:24380"/>
        <dbReference type="Rhea" id="RHEA-COMP:9952"/>
        <dbReference type="Rhea" id="RHEA-COMP:9953"/>
        <dbReference type="ChEBI" id="CHEBI:15378"/>
        <dbReference type="ChEBI" id="CHEBI:57453"/>
        <dbReference type="ChEBI" id="CHEBI:78530"/>
        <dbReference type="ChEBI" id="CHEBI:78844"/>
        <dbReference type="ChEBI" id="CHEBI:195366"/>
        <dbReference type="EC" id="2.1.2.9"/>
    </reaction>
</comment>
<gene>
    <name evidence="5" type="primary">fmt</name>
    <name evidence="8" type="ORF">HW270_07545</name>
</gene>
<organism evidence="8 9">
    <name type="scientific">Mogibacterium timidum</name>
    <dbReference type="NCBI Taxonomy" id="35519"/>
    <lineage>
        <taxon>Bacteria</taxon>
        <taxon>Bacillati</taxon>
        <taxon>Bacillota</taxon>
        <taxon>Clostridia</taxon>
        <taxon>Peptostreptococcales</taxon>
        <taxon>Anaerovoracaceae</taxon>
        <taxon>Mogibacterium</taxon>
    </lineage>
</organism>
<dbReference type="Pfam" id="PF02911">
    <property type="entry name" value="Formyl_trans_C"/>
    <property type="match status" value="1"/>
</dbReference>
<dbReference type="HAMAP" id="MF_00182">
    <property type="entry name" value="Formyl_trans"/>
    <property type="match status" value="1"/>
</dbReference>
<dbReference type="NCBIfam" id="TIGR00460">
    <property type="entry name" value="fmt"/>
    <property type="match status" value="1"/>
</dbReference>
<evidence type="ECO:0000256" key="2">
    <source>
        <dbReference type="ARBA" id="ARBA00012261"/>
    </source>
</evidence>
<evidence type="ECO:0000313" key="8">
    <source>
        <dbReference type="EMBL" id="NWO23904.1"/>
    </source>
</evidence>
<evidence type="ECO:0000256" key="5">
    <source>
        <dbReference type="HAMAP-Rule" id="MF_00182"/>
    </source>
</evidence>
<proteinExistence type="inferred from homology"/>
<evidence type="ECO:0000256" key="3">
    <source>
        <dbReference type="ARBA" id="ARBA00022679"/>
    </source>
</evidence>
<dbReference type="FunFam" id="3.40.50.12230:FF:000001">
    <property type="entry name" value="Methionyl-tRNA formyltransferase"/>
    <property type="match status" value="1"/>
</dbReference>
<comment type="similarity">
    <text evidence="1 5">Belongs to the Fmt family.</text>
</comment>
<dbReference type="GO" id="GO:0005829">
    <property type="term" value="C:cytosol"/>
    <property type="evidence" value="ECO:0007669"/>
    <property type="project" value="TreeGrafter"/>
</dbReference>
<comment type="caution">
    <text evidence="8">The sequence shown here is derived from an EMBL/GenBank/DDBJ whole genome shotgun (WGS) entry which is preliminary data.</text>
</comment>
<dbReference type="SUPFAM" id="SSF53328">
    <property type="entry name" value="Formyltransferase"/>
    <property type="match status" value="1"/>
</dbReference>
<dbReference type="PANTHER" id="PTHR11138:SF5">
    <property type="entry name" value="METHIONYL-TRNA FORMYLTRANSFERASE, MITOCHONDRIAL"/>
    <property type="match status" value="1"/>
</dbReference>
<dbReference type="CDD" id="cd08646">
    <property type="entry name" value="FMT_core_Met-tRNA-FMT_N"/>
    <property type="match status" value="1"/>
</dbReference>
<dbReference type="AlphaFoldDB" id="A0A7Y8VSR0"/>
<dbReference type="InterPro" id="IPR005794">
    <property type="entry name" value="Fmt"/>
</dbReference>
<evidence type="ECO:0000313" key="9">
    <source>
        <dbReference type="Proteomes" id="UP000526307"/>
    </source>
</evidence>
<dbReference type="InterPro" id="IPR036477">
    <property type="entry name" value="Formyl_transf_N_sf"/>
</dbReference>
<dbReference type="InterPro" id="IPR005793">
    <property type="entry name" value="Formyl_trans_C"/>
</dbReference>
<dbReference type="InterPro" id="IPR041711">
    <property type="entry name" value="Met-tRNA-FMT_N"/>
</dbReference>
<keyword evidence="3 5" id="KW-0808">Transferase</keyword>
<dbReference type="InterPro" id="IPR011034">
    <property type="entry name" value="Formyl_transferase-like_C_sf"/>
</dbReference>
<sequence length="312" mass="34216">MHIVYMGTPQFAVPTLQKLIAEGHEIDLVVTQPDRKGNRGKVIYSPVKACALVHGIDVAQPFSIKNDPAFVDLLKQINPELIVVAAFGQILPQSVLDIPIHGCINVHGSLLPEYRGAAPMQYAILDGKTETGVTIMKMEASLDTGDMISSAKTEIDRKDIVELSEELAELGANLAAEAVKQIERGQETYTKQDDSLSSYAHMISKEDGYTDFNASAVSIDNKIRAFKAWPGTYTTVGDKILKIFEAVPTKDVDDKAPYGTVIEVDRDSFVVRCADGALKIYEVQLQGKKRMPVADFIRGFSLDVGMRLGMRL</sequence>
<dbReference type="Gene3D" id="3.40.50.12230">
    <property type="match status" value="1"/>
</dbReference>
<feature type="binding site" evidence="5">
    <location>
        <begin position="109"/>
        <end position="112"/>
    </location>
    <ligand>
        <name>(6S)-5,6,7,8-tetrahydrofolate</name>
        <dbReference type="ChEBI" id="CHEBI:57453"/>
    </ligand>
</feature>
<evidence type="ECO:0000259" key="6">
    <source>
        <dbReference type="Pfam" id="PF00551"/>
    </source>
</evidence>
<dbReference type="SUPFAM" id="SSF50486">
    <property type="entry name" value="FMT C-terminal domain-like"/>
    <property type="match status" value="1"/>
</dbReference>
<reference evidence="8 9" key="1">
    <citation type="submission" date="2020-06" db="EMBL/GenBank/DDBJ databases">
        <title>Mogibacterium timidum strain W9173 genomic sequence.</title>
        <authorList>
            <person name="Wade W.G."/>
            <person name="Johnston C.D."/>
            <person name="Chen T."/>
            <person name="Dewhirst F.E."/>
        </authorList>
    </citation>
    <scope>NUCLEOTIDE SEQUENCE [LARGE SCALE GENOMIC DNA]</scope>
    <source>
        <strain evidence="8 9">W9173</strain>
    </source>
</reference>